<dbReference type="OrthoDB" id="2381500at2"/>
<protein>
    <recommendedName>
        <fullName evidence="5">Flagellar protein FlgN</fullName>
    </recommendedName>
</protein>
<keyword evidence="4" id="KW-1185">Reference proteome</keyword>
<keyword evidence="2" id="KW-0175">Coiled coil</keyword>
<feature type="coiled-coil region" evidence="2">
    <location>
        <begin position="94"/>
        <end position="124"/>
    </location>
</feature>
<gene>
    <name evidence="3" type="ORF">CQU01_01540</name>
</gene>
<proteinExistence type="predicted"/>
<dbReference type="Pfam" id="PF05130">
    <property type="entry name" value="FlgN"/>
    <property type="match status" value="1"/>
</dbReference>
<dbReference type="Gene3D" id="1.20.58.300">
    <property type="entry name" value="FlgN-like"/>
    <property type="match status" value="1"/>
</dbReference>
<evidence type="ECO:0000256" key="1">
    <source>
        <dbReference type="ARBA" id="ARBA00022795"/>
    </source>
</evidence>
<dbReference type="GO" id="GO:0044780">
    <property type="term" value="P:bacterial-type flagellum assembly"/>
    <property type="evidence" value="ECO:0007669"/>
    <property type="project" value="InterPro"/>
</dbReference>
<dbReference type="EMBL" id="BJXW01000003">
    <property type="protein sequence ID" value="GEN29916.1"/>
    <property type="molecule type" value="Genomic_DNA"/>
</dbReference>
<evidence type="ECO:0008006" key="5">
    <source>
        <dbReference type="Google" id="ProtNLM"/>
    </source>
</evidence>
<comment type="caution">
    <text evidence="3">The sequence shown here is derived from an EMBL/GenBank/DDBJ whole genome shotgun (WGS) entry which is preliminary data.</text>
</comment>
<dbReference type="InterPro" id="IPR036679">
    <property type="entry name" value="FlgN-like_sf"/>
</dbReference>
<evidence type="ECO:0000256" key="2">
    <source>
        <dbReference type="SAM" id="Coils"/>
    </source>
</evidence>
<sequence length="163" mass="18893">MVSHTIIVTLRTLIKLYTHLLQVSKQKTEVIKDYQLEPLEELLVTERKLIQQIDKAESKRYQAVEAWFDSNESSGTKRTITVMLEKLAADDSIKSELERLSTQLRDLLTELKKQEELNQQLLVQSLQFVHLSLNMMNPSMEQINYGQNDTSPLLKRSVFDSKA</sequence>
<evidence type="ECO:0000313" key="3">
    <source>
        <dbReference type="EMBL" id="GEN29916.1"/>
    </source>
</evidence>
<reference evidence="3 4" key="1">
    <citation type="submission" date="2019-07" db="EMBL/GenBank/DDBJ databases">
        <title>Whole genome shotgun sequence of Cerasibacillus quisquiliarum NBRC 102429.</title>
        <authorList>
            <person name="Hosoyama A."/>
            <person name="Uohara A."/>
            <person name="Ohji S."/>
            <person name="Ichikawa N."/>
        </authorList>
    </citation>
    <scope>NUCLEOTIDE SEQUENCE [LARGE SCALE GENOMIC DNA]</scope>
    <source>
        <strain evidence="3 4">NBRC 102429</strain>
    </source>
</reference>
<accession>A0A511UTK2</accession>
<organism evidence="3 4">
    <name type="scientific">Cerasibacillus quisquiliarum</name>
    <dbReference type="NCBI Taxonomy" id="227865"/>
    <lineage>
        <taxon>Bacteria</taxon>
        <taxon>Bacillati</taxon>
        <taxon>Bacillota</taxon>
        <taxon>Bacilli</taxon>
        <taxon>Bacillales</taxon>
        <taxon>Bacillaceae</taxon>
        <taxon>Cerasibacillus</taxon>
    </lineage>
</organism>
<dbReference type="RefSeq" id="WP_146934477.1">
    <property type="nucleotide sequence ID" value="NZ_BJXW01000003.1"/>
</dbReference>
<dbReference type="AlphaFoldDB" id="A0A511UTK2"/>
<keyword evidence="1" id="KW-1005">Bacterial flagellum biogenesis</keyword>
<evidence type="ECO:0000313" key="4">
    <source>
        <dbReference type="Proteomes" id="UP000321491"/>
    </source>
</evidence>
<dbReference type="SUPFAM" id="SSF140566">
    <property type="entry name" value="FlgN-like"/>
    <property type="match status" value="1"/>
</dbReference>
<name>A0A511UTK2_9BACI</name>
<dbReference type="InterPro" id="IPR007809">
    <property type="entry name" value="FlgN-like"/>
</dbReference>
<dbReference type="Proteomes" id="UP000321491">
    <property type="component" value="Unassembled WGS sequence"/>
</dbReference>